<proteinExistence type="inferred from homology"/>
<comment type="similarity">
    <text evidence="1">Belongs to the type-I restriction system S methylase family.</text>
</comment>
<dbReference type="EMBL" id="FQYX01000030">
    <property type="protein sequence ID" value="SHJ67094.1"/>
    <property type="molecule type" value="Genomic_DNA"/>
</dbReference>
<dbReference type="CDD" id="cd17263">
    <property type="entry name" value="RMtype1_S_AbaB8300I-TRD1-CR1_like"/>
    <property type="match status" value="1"/>
</dbReference>
<keyword evidence="3" id="KW-0238">DNA-binding</keyword>
<evidence type="ECO:0000313" key="5">
    <source>
        <dbReference type="EMBL" id="SHJ67094.1"/>
    </source>
</evidence>
<dbReference type="RefSeq" id="WP_072765546.1">
    <property type="nucleotide sequence ID" value="NZ_FQYX01000030.1"/>
</dbReference>
<name>A0A1M6L7H3_9FLAO</name>
<protein>
    <submittedName>
        <fullName evidence="5">Type I restriction enzyme, S subunit</fullName>
    </submittedName>
</protein>
<organism evidence="5 6">
    <name type="scientific">Arenibacter nanhaiticus</name>
    <dbReference type="NCBI Taxonomy" id="558155"/>
    <lineage>
        <taxon>Bacteria</taxon>
        <taxon>Pseudomonadati</taxon>
        <taxon>Bacteroidota</taxon>
        <taxon>Flavobacteriia</taxon>
        <taxon>Flavobacteriales</taxon>
        <taxon>Flavobacteriaceae</taxon>
        <taxon>Arenibacter</taxon>
    </lineage>
</organism>
<feature type="domain" description="Type I restriction modification DNA specificity" evidence="4">
    <location>
        <begin position="191"/>
        <end position="360"/>
    </location>
</feature>
<dbReference type="Gene3D" id="3.90.220.20">
    <property type="entry name" value="DNA methylase specificity domains"/>
    <property type="match status" value="2"/>
</dbReference>
<evidence type="ECO:0000313" key="6">
    <source>
        <dbReference type="Proteomes" id="UP000184231"/>
    </source>
</evidence>
<keyword evidence="2" id="KW-0680">Restriction system</keyword>
<dbReference type="SUPFAM" id="SSF116734">
    <property type="entry name" value="DNA methylase specificity domain"/>
    <property type="match status" value="2"/>
</dbReference>
<dbReference type="GO" id="GO:0009307">
    <property type="term" value="P:DNA restriction-modification system"/>
    <property type="evidence" value="ECO:0007669"/>
    <property type="project" value="UniProtKB-KW"/>
</dbReference>
<accession>A0A1M6L7H3</accession>
<gene>
    <name evidence="5" type="ORF">SAMN04487911_1307</name>
</gene>
<dbReference type="InterPro" id="IPR052021">
    <property type="entry name" value="Type-I_RS_S_subunit"/>
</dbReference>
<dbReference type="Proteomes" id="UP000184231">
    <property type="component" value="Unassembled WGS sequence"/>
</dbReference>
<evidence type="ECO:0000259" key="4">
    <source>
        <dbReference type="Pfam" id="PF01420"/>
    </source>
</evidence>
<dbReference type="Pfam" id="PF01420">
    <property type="entry name" value="Methylase_S"/>
    <property type="match status" value="2"/>
</dbReference>
<dbReference type="GO" id="GO:0003677">
    <property type="term" value="F:DNA binding"/>
    <property type="evidence" value="ECO:0007669"/>
    <property type="project" value="UniProtKB-KW"/>
</dbReference>
<dbReference type="OrthoDB" id="9816225at2"/>
<feature type="domain" description="Type I restriction modification DNA specificity" evidence="4">
    <location>
        <begin position="5"/>
        <end position="160"/>
    </location>
</feature>
<dbReference type="PANTHER" id="PTHR30408:SF12">
    <property type="entry name" value="TYPE I RESTRICTION ENZYME MJAVIII SPECIFICITY SUBUNIT"/>
    <property type="match status" value="1"/>
</dbReference>
<keyword evidence="6" id="KW-1185">Reference proteome</keyword>
<dbReference type="AlphaFoldDB" id="A0A1M6L7H3"/>
<dbReference type="STRING" id="558155.SAMN04487911_1307"/>
<sequence>MNLFVPITEVCDFQGGTQPPKSEWRSKPLDGYIRMLQIRDFTQPEKNNVEYIQHKKNTKTCNKEDVLIGRYGASIGKICTGLEGAYNVALVKTIPNLDKLNRKFLMHILKSDNFQHFVLNIGSRAAQAGFNKDDLTNFKIPLPPLATQQKIAQILDDAAALRDKTAQLLKEYDALAQSIFLEMFGDPVTNPKEWVVKKLDKLTNLITDGKHGNCSDEENSGYFFISAKDVRNNKINYTNTRQIPKIEFEEVDRRTNLQAGDLVMINTGATIGRMAIAQDIPETRMTTFQKSVAVIKTKKEILMPLFLQYVFELRLESFVNKGSGSAIKNLLLSEMRRFKIIVPPIELQNQFAEKIALIEQQKVLAKQELKESEDLFNCLLQKAFKGEIQ</sequence>
<evidence type="ECO:0000256" key="1">
    <source>
        <dbReference type="ARBA" id="ARBA00010923"/>
    </source>
</evidence>
<reference evidence="5 6" key="1">
    <citation type="submission" date="2016-11" db="EMBL/GenBank/DDBJ databases">
        <authorList>
            <person name="Jaros S."/>
            <person name="Januszkiewicz K."/>
            <person name="Wedrychowicz H."/>
        </authorList>
    </citation>
    <scope>NUCLEOTIDE SEQUENCE [LARGE SCALE GENOMIC DNA]</scope>
    <source>
        <strain evidence="5 6">CGMCC 1.8863</strain>
    </source>
</reference>
<dbReference type="InterPro" id="IPR000055">
    <property type="entry name" value="Restrct_endonuc_typeI_TRD"/>
</dbReference>
<dbReference type="PANTHER" id="PTHR30408">
    <property type="entry name" value="TYPE-1 RESTRICTION ENZYME ECOKI SPECIFICITY PROTEIN"/>
    <property type="match status" value="1"/>
</dbReference>
<evidence type="ECO:0000256" key="3">
    <source>
        <dbReference type="ARBA" id="ARBA00023125"/>
    </source>
</evidence>
<evidence type="ECO:0000256" key="2">
    <source>
        <dbReference type="ARBA" id="ARBA00022747"/>
    </source>
</evidence>
<dbReference type="InterPro" id="IPR044946">
    <property type="entry name" value="Restrct_endonuc_typeI_TRD_sf"/>
</dbReference>